<proteinExistence type="predicted"/>
<evidence type="ECO:0000313" key="2">
    <source>
        <dbReference type="Proteomes" id="UP001062901"/>
    </source>
</evidence>
<dbReference type="EMBL" id="BAQD01000087">
    <property type="protein sequence ID" value="GBQ08250.1"/>
    <property type="molecule type" value="Genomic_DNA"/>
</dbReference>
<accession>A0ABQ0P102</accession>
<organism evidence="1 2">
    <name type="scientific">Saccharibacter floricola DSM 15669</name>
    <dbReference type="NCBI Taxonomy" id="1123227"/>
    <lineage>
        <taxon>Bacteria</taxon>
        <taxon>Pseudomonadati</taxon>
        <taxon>Pseudomonadota</taxon>
        <taxon>Alphaproteobacteria</taxon>
        <taxon>Acetobacterales</taxon>
        <taxon>Acetobacteraceae</taxon>
        <taxon>Saccharibacter</taxon>
    </lineage>
</organism>
<evidence type="ECO:0000313" key="1">
    <source>
        <dbReference type="EMBL" id="GBQ08250.1"/>
    </source>
</evidence>
<reference evidence="1" key="1">
    <citation type="submission" date="2013-04" db="EMBL/GenBank/DDBJ databases">
        <title>The genome sequencing project of 58 acetic acid bacteria.</title>
        <authorList>
            <person name="Okamoto-Kainuma A."/>
            <person name="Ishikawa M."/>
            <person name="Umino S."/>
            <person name="Koizumi Y."/>
            <person name="Shiwa Y."/>
            <person name="Yoshikawa H."/>
            <person name="Matsutani M."/>
            <person name="Matsushita K."/>
        </authorList>
    </citation>
    <scope>NUCLEOTIDE SEQUENCE</scope>
    <source>
        <strain evidence="1">DSM 15669</strain>
    </source>
</reference>
<keyword evidence="2" id="KW-1185">Reference proteome</keyword>
<comment type="caution">
    <text evidence="1">The sequence shown here is derived from an EMBL/GenBank/DDBJ whole genome shotgun (WGS) entry which is preliminary data.</text>
</comment>
<dbReference type="Proteomes" id="UP001062901">
    <property type="component" value="Unassembled WGS sequence"/>
</dbReference>
<sequence>MLAAFAAKHHAWAAITYRNYGHDAYAPFAEDERPLEPSAWTMGRSNASRYGKADPCFPDVASASINGSSAAKTAFLA</sequence>
<gene>
    <name evidence="1" type="ORF">AA15669_1700</name>
</gene>
<protein>
    <submittedName>
        <fullName evidence="1">Uncharacterized protein</fullName>
    </submittedName>
</protein>
<name>A0ABQ0P102_9PROT</name>